<dbReference type="InterPro" id="IPR036866">
    <property type="entry name" value="RibonucZ/Hydroxyglut_hydro"/>
</dbReference>
<feature type="domain" description="Metallo-beta-lactamase" evidence="6">
    <location>
        <begin position="52"/>
        <end position="262"/>
    </location>
</feature>
<evidence type="ECO:0000256" key="5">
    <source>
        <dbReference type="ARBA" id="ARBA00022833"/>
    </source>
</evidence>
<keyword evidence="3" id="KW-0479">Metal-binding</keyword>
<reference evidence="8" key="1">
    <citation type="journal article" date="2019" name="Int. J. Syst. Evol. Microbiol.">
        <title>The Global Catalogue of Microorganisms (GCM) 10K type strain sequencing project: providing services to taxonomists for standard genome sequencing and annotation.</title>
        <authorList>
            <consortium name="The Broad Institute Genomics Platform"/>
            <consortium name="The Broad Institute Genome Sequencing Center for Infectious Disease"/>
            <person name="Wu L."/>
            <person name="Ma J."/>
        </authorList>
    </citation>
    <scope>NUCLEOTIDE SEQUENCE [LARGE SCALE GENOMIC DNA]</scope>
    <source>
        <strain evidence="8">JCM 15577</strain>
    </source>
</reference>
<evidence type="ECO:0000256" key="4">
    <source>
        <dbReference type="ARBA" id="ARBA00022801"/>
    </source>
</evidence>
<accession>A0ABP4THT7</accession>
<dbReference type="Pfam" id="PF00753">
    <property type="entry name" value="Lactamase_B"/>
    <property type="match status" value="1"/>
</dbReference>
<keyword evidence="5" id="KW-0862">Zinc</keyword>
<dbReference type="InterPro" id="IPR001279">
    <property type="entry name" value="Metallo-B-lactamas"/>
</dbReference>
<name>A0ABP4THT7_9MICO</name>
<evidence type="ECO:0000313" key="7">
    <source>
        <dbReference type="EMBL" id="GAA1688267.1"/>
    </source>
</evidence>
<dbReference type="Proteomes" id="UP001501690">
    <property type="component" value="Unassembled WGS sequence"/>
</dbReference>
<dbReference type="PANTHER" id="PTHR42978:SF2">
    <property type="entry name" value="102 KBASES UNSTABLE REGION: FROM 1 TO 119443"/>
    <property type="match status" value="1"/>
</dbReference>
<protein>
    <submittedName>
        <fullName evidence="7">N-acyl homoserine lactonase family protein</fullName>
    </submittedName>
</protein>
<sequence length="277" mass="30246">MTDVATRAWIPGEQLAVGGVPRRIVPLVLGYEPISESVSVAGGRRFRYLMEPVTAAAIVFDFGWVLIDGGFDPANVADDHRRAARFSYRNYTPVVPGTDPLRDQIRAAGLSWSDLAAALLTHAHFDHTGAARMLKVHQPLVLQRREWEHVCAAEDPRAAFLFRDDFDHLGLSVLLVDGDTSLAPGLRALYTPGHTPGHQSISVELPEETVILAGDAADLRRNVELCIPCGSTVGPNGPDDAQRSIDRLHALDREGAIVWPAHDPDWGPWARVIDAQP</sequence>
<keyword evidence="4" id="KW-0378">Hydrolase</keyword>
<dbReference type="Gene3D" id="3.60.15.10">
    <property type="entry name" value="Ribonuclease Z/Hydroxyacylglutathione hydrolase-like"/>
    <property type="match status" value="1"/>
</dbReference>
<dbReference type="SUPFAM" id="SSF56281">
    <property type="entry name" value="Metallo-hydrolase/oxidoreductase"/>
    <property type="match status" value="1"/>
</dbReference>
<evidence type="ECO:0000256" key="2">
    <source>
        <dbReference type="ARBA" id="ARBA00007749"/>
    </source>
</evidence>
<keyword evidence="8" id="KW-1185">Reference proteome</keyword>
<gene>
    <name evidence="7" type="ORF">GCM10009808_01540</name>
</gene>
<dbReference type="PANTHER" id="PTHR42978">
    <property type="entry name" value="QUORUM-QUENCHING LACTONASE YTNP-RELATED-RELATED"/>
    <property type="match status" value="1"/>
</dbReference>
<comment type="similarity">
    <text evidence="2">Belongs to the metallo-beta-lactamase superfamily.</text>
</comment>
<evidence type="ECO:0000259" key="6">
    <source>
        <dbReference type="SMART" id="SM00849"/>
    </source>
</evidence>
<evidence type="ECO:0000256" key="1">
    <source>
        <dbReference type="ARBA" id="ARBA00001947"/>
    </source>
</evidence>
<organism evidence="7 8">
    <name type="scientific">Microbacterium sediminicola</name>
    <dbReference type="NCBI Taxonomy" id="415210"/>
    <lineage>
        <taxon>Bacteria</taxon>
        <taxon>Bacillati</taxon>
        <taxon>Actinomycetota</taxon>
        <taxon>Actinomycetes</taxon>
        <taxon>Micrococcales</taxon>
        <taxon>Microbacteriaceae</taxon>
        <taxon>Microbacterium</taxon>
    </lineage>
</organism>
<dbReference type="EMBL" id="BAAAPL010000001">
    <property type="protein sequence ID" value="GAA1688267.1"/>
    <property type="molecule type" value="Genomic_DNA"/>
</dbReference>
<proteinExistence type="inferred from homology"/>
<dbReference type="SMART" id="SM00849">
    <property type="entry name" value="Lactamase_B"/>
    <property type="match status" value="1"/>
</dbReference>
<evidence type="ECO:0000313" key="8">
    <source>
        <dbReference type="Proteomes" id="UP001501690"/>
    </source>
</evidence>
<comment type="cofactor">
    <cofactor evidence="1">
        <name>Zn(2+)</name>
        <dbReference type="ChEBI" id="CHEBI:29105"/>
    </cofactor>
</comment>
<dbReference type="CDD" id="cd07729">
    <property type="entry name" value="AHL_lactonase_MBL-fold"/>
    <property type="match status" value="1"/>
</dbReference>
<comment type="caution">
    <text evidence="7">The sequence shown here is derived from an EMBL/GenBank/DDBJ whole genome shotgun (WGS) entry which is preliminary data.</text>
</comment>
<dbReference type="InterPro" id="IPR051013">
    <property type="entry name" value="MBL_superfamily_lactonases"/>
</dbReference>
<evidence type="ECO:0000256" key="3">
    <source>
        <dbReference type="ARBA" id="ARBA00022723"/>
    </source>
</evidence>